<feature type="compositionally biased region" description="Basic and acidic residues" evidence="1">
    <location>
        <begin position="386"/>
        <end position="403"/>
    </location>
</feature>
<accession>A0ABY8Y1K0</accession>
<feature type="region of interest" description="Disordered" evidence="1">
    <location>
        <begin position="163"/>
        <end position="246"/>
    </location>
</feature>
<dbReference type="EMBL" id="CP127173">
    <property type="protein sequence ID" value="WIV61853.1"/>
    <property type="molecule type" value="Genomic_DNA"/>
</dbReference>
<organism evidence="2 3">
    <name type="scientific">Amycolatopsis nalaikhensis</name>
    <dbReference type="NCBI Taxonomy" id="715472"/>
    <lineage>
        <taxon>Bacteria</taxon>
        <taxon>Bacillati</taxon>
        <taxon>Actinomycetota</taxon>
        <taxon>Actinomycetes</taxon>
        <taxon>Pseudonocardiales</taxon>
        <taxon>Pseudonocardiaceae</taxon>
        <taxon>Amycolatopsis</taxon>
    </lineage>
</organism>
<evidence type="ECO:0000313" key="3">
    <source>
        <dbReference type="Proteomes" id="UP001227101"/>
    </source>
</evidence>
<evidence type="ECO:0000256" key="1">
    <source>
        <dbReference type="SAM" id="MobiDB-lite"/>
    </source>
</evidence>
<feature type="region of interest" description="Disordered" evidence="1">
    <location>
        <begin position="322"/>
        <end position="430"/>
    </location>
</feature>
<sequence length="430" mass="41924">MGYGSLPLEQQLAMVQVEQGNIGAFGEIGRKWQAARAALETAEGQLTEHANRISGAWQDDAGKSFVRRTTDGTTSLRTHAQRIAAAAPWTALDAAAQAVPMVAQYVAQCLEQARRIQAAAAQASGAPTESQVKQLQEAAGAKMDELGRLYVAAAQRLRAAAGENGASGGSQSASSRASADAGGASSGADGGGAASGAGGGGGASADAGGASGGAAAAGGAESGGADPGAVPAPEAPRVPDLPSPVAPTLAGLESVAPPVPPSVTPVASTLPSAAGASAVPGTALGGLAGLAGSVRLPGAAAIPQVAAPRATAVTPATAAAPVEPTVSGPAQATSARPASGGFPGMMPPMSGALTGSGQRPGPGRAEHPFTGRGPARRQPPGVPERLGGRARGDHRAVPAEEPRWSPGAPRLDDELWEVAPPPSVLRSDRA</sequence>
<evidence type="ECO:0008006" key="4">
    <source>
        <dbReference type="Google" id="ProtNLM"/>
    </source>
</evidence>
<name>A0ABY8Y1K0_9PSEU</name>
<feature type="compositionally biased region" description="Pro residues" evidence="1">
    <location>
        <begin position="233"/>
        <end position="245"/>
    </location>
</feature>
<gene>
    <name evidence="2" type="ORF">QP939_26215</name>
</gene>
<keyword evidence="3" id="KW-1185">Reference proteome</keyword>
<protein>
    <recommendedName>
        <fullName evidence="4">PPE family domain-containing protein</fullName>
    </recommendedName>
</protein>
<dbReference type="Proteomes" id="UP001227101">
    <property type="component" value="Chromosome"/>
</dbReference>
<proteinExistence type="predicted"/>
<feature type="compositionally biased region" description="Gly residues" evidence="1">
    <location>
        <begin position="184"/>
        <end position="226"/>
    </location>
</feature>
<dbReference type="RefSeq" id="WP_285459540.1">
    <property type="nucleotide sequence ID" value="NZ_CP127173.1"/>
</dbReference>
<feature type="compositionally biased region" description="Low complexity" evidence="1">
    <location>
        <begin position="163"/>
        <end position="183"/>
    </location>
</feature>
<reference evidence="2 3" key="1">
    <citation type="submission" date="2023-06" db="EMBL/GenBank/DDBJ databases">
        <authorList>
            <person name="Oyuntsetseg B."/>
            <person name="Kim S.B."/>
        </authorList>
    </citation>
    <scope>NUCLEOTIDE SEQUENCE [LARGE SCALE GENOMIC DNA]</scope>
    <source>
        <strain evidence="2 3">2-2</strain>
    </source>
</reference>
<evidence type="ECO:0000313" key="2">
    <source>
        <dbReference type="EMBL" id="WIV61853.1"/>
    </source>
</evidence>